<reference evidence="1 2" key="1">
    <citation type="submission" date="2019-02" db="EMBL/GenBank/DDBJ databases">
        <authorList>
            <person name="Frampton R.A."/>
            <person name="Wojtus J.K."/>
            <person name="Fineran P.C."/>
            <person name="Hendrickson H.L."/>
        </authorList>
    </citation>
    <scope>NUCLEOTIDE SEQUENCE [LARGE SCALE GENOMIC DNA]</scope>
</reference>
<name>A0A481W6B8_9CAUD</name>
<accession>A0A481W6B8</accession>
<evidence type="ECO:0000313" key="2">
    <source>
        <dbReference type="Proteomes" id="UP000294134"/>
    </source>
</evidence>
<dbReference type="EMBL" id="MK552327">
    <property type="protein sequence ID" value="QBJ02747.1"/>
    <property type="molecule type" value="Genomic_DNA"/>
</dbReference>
<evidence type="ECO:0008006" key="3">
    <source>
        <dbReference type="Google" id="ProtNLM"/>
    </source>
</evidence>
<evidence type="ECO:0000313" key="1">
    <source>
        <dbReference type="EMBL" id="QBJ02747.1"/>
    </source>
</evidence>
<proteinExistence type="predicted"/>
<dbReference type="Pfam" id="PF12699">
    <property type="entry name" value="phiKZ_IP"/>
    <property type="match status" value="1"/>
</dbReference>
<gene>
    <name evidence="1" type="ORF">PSA21_221</name>
</gene>
<protein>
    <recommendedName>
        <fullName evidence="3">Virion structural protein</fullName>
    </recommendedName>
</protein>
<dbReference type="Proteomes" id="UP000294134">
    <property type="component" value="Segment"/>
</dbReference>
<keyword evidence="2" id="KW-1185">Reference proteome</keyword>
<dbReference type="InterPro" id="IPR024413">
    <property type="entry name" value="Phage_phiKZ_Orf92_int-head"/>
</dbReference>
<sequence>MTEITLMQVDADLARLNQYNLALEGFQRVMEGREVITGPTAMAMRIALEDAEVDQSVDQGITGKDLVAGFKKVAITVRNIIQWLLRTIGKLVETIGLAMQKLGDVGRKQKVALKAVPEQVKTELPKAKVEPSSFDPSFLSIAGEFAGHDVEQLNNMLKMVQFASNDYPVQFDHVLADLEQLARTAISSKADSTDAFFNGLGQSLQKNIKIPQMKYSNTNHMPHMSSNSVSTVNTVPLLGDQGLTMLDPQDAVAVLSKSNPISALQGYLLIKFGEYDTSVEGEVEVKSPDYPTLVKLNEICIQAAETWNEADKSNLSKISSRVEKIKGLLDDMAKGEQSPALNTIASAMGVVLQRMTDPLMNIQKWVSRTLKAELSYIQQCVDAAEQE</sequence>
<organism evidence="1 2">
    <name type="scientific">Pseudomonas phage Psa21</name>
    <dbReference type="NCBI Taxonomy" id="2530023"/>
    <lineage>
        <taxon>Viruses</taxon>
        <taxon>Duplodnaviria</taxon>
        <taxon>Heunggongvirae</taxon>
        <taxon>Uroviricota</taxon>
        <taxon>Caudoviricetes</taxon>
        <taxon>Chimalliviridae</taxon>
        <taxon>Tepukevirus</taxon>
        <taxon>Tepukevirus Psa21</taxon>
    </lineage>
</organism>